<dbReference type="SUPFAM" id="SSF48452">
    <property type="entry name" value="TPR-like"/>
    <property type="match status" value="1"/>
</dbReference>
<evidence type="ECO:0008006" key="3">
    <source>
        <dbReference type="Google" id="ProtNLM"/>
    </source>
</evidence>
<protein>
    <recommendedName>
        <fullName evidence="3">Tetratricopeptide repeat protein</fullName>
    </recommendedName>
</protein>
<dbReference type="InterPro" id="IPR011990">
    <property type="entry name" value="TPR-like_helical_dom_sf"/>
</dbReference>
<proteinExistence type="predicted"/>
<organism evidence="1 2">
    <name type="scientific">Leptospira barantonii</name>
    <dbReference type="NCBI Taxonomy" id="2023184"/>
    <lineage>
        <taxon>Bacteria</taxon>
        <taxon>Pseudomonadati</taxon>
        <taxon>Spirochaetota</taxon>
        <taxon>Spirochaetia</taxon>
        <taxon>Leptospirales</taxon>
        <taxon>Leptospiraceae</taxon>
        <taxon>Leptospira</taxon>
    </lineage>
</organism>
<dbReference type="Proteomes" id="UP000298429">
    <property type="component" value="Unassembled WGS sequence"/>
</dbReference>
<dbReference type="RefSeq" id="WP_135670727.1">
    <property type="nucleotide sequence ID" value="NZ_RQGN01000044.1"/>
</dbReference>
<evidence type="ECO:0000313" key="2">
    <source>
        <dbReference type="Proteomes" id="UP000298429"/>
    </source>
</evidence>
<comment type="caution">
    <text evidence="1">The sequence shown here is derived from an EMBL/GenBank/DDBJ whole genome shotgun (WGS) entry which is preliminary data.</text>
</comment>
<reference evidence="1 2" key="1">
    <citation type="journal article" date="2019" name="PLoS Negl. Trop. Dis.">
        <title>Revisiting the worldwide diversity of Leptospira species in the environment.</title>
        <authorList>
            <person name="Vincent A.T."/>
            <person name="Schiettekatte O."/>
            <person name="Bourhy P."/>
            <person name="Veyrier F.J."/>
            <person name="Picardeau M."/>
        </authorList>
    </citation>
    <scope>NUCLEOTIDE SEQUENCE [LARGE SCALE GENOMIC DNA]</scope>
    <source>
        <strain evidence="1 2">201702444</strain>
    </source>
</reference>
<dbReference type="Gene3D" id="1.25.40.10">
    <property type="entry name" value="Tetratricopeptide repeat domain"/>
    <property type="match status" value="1"/>
</dbReference>
<dbReference type="OrthoDB" id="343168at2"/>
<accession>A0A5F2BE19</accession>
<sequence length="484" mass="54136">MKKSILIAILGFLLIVFFGLVVLDTKLYELKVTLEKRKLFNFSFSSEILRSKFESILSNRDNIKAEMNLNNLQSSLIESNQLENFSVGFLQTFGSVLINGVRLITGKPSIDFEISSTKIRALERAFSLERNQAYKDAYQAYGETLDIFAKGTDESGFILLHQGFCLAVQGEFDLALKDLESVLENNPGTVFANDAEILIAIIQKSKQSVREIEENFDSPESRAKAFFAKGNYAKVLEEFAKSNMTSAEMRYIRAYSLEKTGNQSTAITEYAKLAFSDTDKEIAIKANRRLMMLGHYYNAGSEIARISDKNAERLGDASEAAEIRASSEKLKPAAVEENFRSLNETGKIDEKKTALSGELQDIVTKSDAFLKKAEDDAKAEARNYIAVQVADSVPVYGDKIIIDGDQTKLFSAHFPITLATYTIDSIGLMKNSIKNPHKLLFVQNKEKTPFLKAVFEDDQSITLIEKKSKKKINLSSPIQIELSK</sequence>
<name>A0A5F2BE19_9LEPT</name>
<gene>
    <name evidence="1" type="ORF">EHQ76_09260</name>
</gene>
<evidence type="ECO:0000313" key="1">
    <source>
        <dbReference type="EMBL" id="TGM03819.1"/>
    </source>
</evidence>
<dbReference type="AlphaFoldDB" id="A0A5F2BE19"/>
<dbReference type="EMBL" id="RQGN01000044">
    <property type="protein sequence ID" value="TGM03819.1"/>
    <property type="molecule type" value="Genomic_DNA"/>
</dbReference>